<comment type="caution">
    <text evidence="1">The sequence shown here is derived from an EMBL/GenBank/DDBJ whole genome shotgun (WGS) entry which is preliminary data.</text>
</comment>
<reference evidence="1" key="1">
    <citation type="submission" date="2022-05" db="EMBL/GenBank/DDBJ databases">
        <title>Chromosome-level genome of Chaenocephalus aceratus.</title>
        <authorList>
            <person name="Park H."/>
        </authorList>
    </citation>
    <scope>NUCLEOTIDE SEQUENCE</scope>
    <source>
        <strain evidence="1">KU_202001</strain>
    </source>
</reference>
<keyword evidence="2" id="KW-1185">Reference proteome</keyword>
<name>A0ACB9WRG3_CHAAC</name>
<proteinExistence type="predicted"/>
<evidence type="ECO:0000313" key="1">
    <source>
        <dbReference type="EMBL" id="KAI4816493.1"/>
    </source>
</evidence>
<dbReference type="EMBL" id="CM043796">
    <property type="protein sequence ID" value="KAI4816493.1"/>
    <property type="molecule type" value="Genomic_DNA"/>
</dbReference>
<dbReference type="Proteomes" id="UP001057452">
    <property type="component" value="Chromosome 12"/>
</dbReference>
<evidence type="ECO:0000313" key="2">
    <source>
        <dbReference type="Proteomes" id="UP001057452"/>
    </source>
</evidence>
<sequence length="1186" mass="128173">MAMSSLCHSTLTLALPSASCRASPPPSTWRTPTSAATGRGGSHYSVTVQESYAHPFDQIYYTSCSDILNWFKCTRHRVSYRTANRRATKTMYRRKSQCCPGFNENGEICAPHCAESCVHGRCIAPNTCQCEPGWGGSNCSSACDSVHWGPHCSNRCQCQNAALCNPITGACICLPGFRGWRCEAPCETGTYGNGCQQKCQCQNGAACHHVTGECKCSPGYTGAFCEDLCPPGKHGQQCEERCPCQNGGVCHHVTGECSCPAGWMREQNQSTDSHDQREEESSSFDRFDKVKRLTAAGGGRVSKSLKSRSEQCVDSHVQRGDLDRTVPRNVSVTTTASVCCPRDSVCAARDTQEEVPGGVSGWYLRCRLCEGVSMPEQRKVLPTDGMCVCEPGYTGDTCDVRLCPEGHYGLRCDRKCPCYAHNTRSCPLSSAVLLRLNGTVCQVDQLCHPMSGECTCRPGWSGLYCNETCTPGFYGESCQQACRCQNGADCHGVSGDCFCAPGFTGPACSLPCPTGSHGADCSSSCSCKNRALCSPVDGSCSCNPGWHGVDCSISCPSGRWGLGCNRSCLCVNGASCSALEGRCSCAAGWRGERCQLQCQDGTYGLDCTERCDCSHADGCHHSTGHCRCLAGWTGIHCDSVCAEGRWGPNCSLSCNCRNGASCSPDEGTCECAPGYRDTTCQRICSPGYFGHRCSQTCPQCVHSVGPCHHVSGQCECLPGFRGALCNEAVTLGRTVRGAAAAPTTARVNPIDGSCQCYPGWIGSDCSQPCPPSQWGPNCFHTCNCHNGAYCSAYDGECKCTLGWTGLYCTQRCPLGFYGKDCSQICQCRNGADCDHISGLCTCRTGFMGRHCEQKCPAGSYGYGCRQVCDCLNNSTCDHMTGTCYCNPGWKGPRCDQAGVVVGSLNSLTSAAMQVDTYQIGAIAGIIVLVLLVLFLLLLFIIYKKKQKVKEPTMSAVTYTPALRATSDYTDAHPPPCEGHPNSYFSNPSYHTLSQCIGPQHLNSVPYGLVKNHQLFVNLKNVEQRKRPMARHSGTLPADFKQQECFNELGAYGVDRRYMGKSLRDLKGTMYHASSCSINSSENPYATIKDPPLLTAKNTECGYVEMKSPPRRDSPYAEISNSPTHKRNVYEVDPSESTIPMPGDSNGHVLFGQDLYDLPKNSHIPSHYDLLPARESPPLDPKELESE</sequence>
<gene>
    <name evidence="1" type="ORF">KUCAC02_008819</name>
</gene>
<accession>A0ACB9WRG3</accession>
<protein>
    <submittedName>
        <fullName evidence="1">Uncharacterized protein</fullName>
    </submittedName>
</protein>
<organism evidence="1 2">
    <name type="scientific">Chaenocephalus aceratus</name>
    <name type="common">Blackfin icefish</name>
    <name type="synonym">Chaenichthys aceratus</name>
    <dbReference type="NCBI Taxonomy" id="36190"/>
    <lineage>
        <taxon>Eukaryota</taxon>
        <taxon>Metazoa</taxon>
        <taxon>Chordata</taxon>
        <taxon>Craniata</taxon>
        <taxon>Vertebrata</taxon>
        <taxon>Euteleostomi</taxon>
        <taxon>Actinopterygii</taxon>
        <taxon>Neopterygii</taxon>
        <taxon>Teleostei</taxon>
        <taxon>Neoteleostei</taxon>
        <taxon>Acanthomorphata</taxon>
        <taxon>Eupercaria</taxon>
        <taxon>Perciformes</taxon>
        <taxon>Notothenioidei</taxon>
        <taxon>Channichthyidae</taxon>
        <taxon>Chaenocephalus</taxon>
    </lineage>
</organism>